<dbReference type="InterPro" id="IPR005835">
    <property type="entry name" value="NTP_transferase_dom"/>
</dbReference>
<reference evidence="11" key="1">
    <citation type="submission" date="2023-07" db="EMBL/GenBank/DDBJ databases">
        <title>Sorghum-associated microbial communities from plants grown in Nebraska, USA.</title>
        <authorList>
            <person name="Schachtman D."/>
        </authorList>
    </citation>
    <scope>NUCLEOTIDE SEQUENCE</scope>
    <source>
        <strain evidence="11">1457</strain>
    </source>
</reference>
<evidence type="ECO:0000256" key="5">
    <source>
        <dbReference type="ARBA" id="ARBA00022695"/>
    </source>
</evidence>
<comment type="function">
    <text evidence="9">Catalyzes the formation of dTDP-glucose, from dTTP and glucose 1-phosphate, as well as its pyrophosphorolysis.</text>
</comment>
<evidence type="ECO:0000256" key="2">
    <source>
        <dbReference type="ARBA" id="ARBA00010480"/>
    </source>
</evidence>
<evidence type="ECO:0000256" key="6">
    <source>
        <dbReference type="ARBA" id="ARBA00022723"/>
    </source>
</evidence>
<comment type="caution">
    <text evidence="11">The sequence shown here is derived from an EMBL/GenBank/DDBJ whole genome shotgun (WGS) entry which is preliminary data.</text>
</comment>
<evidence type="ECO:0000256" key="1">
    <source>
        <dbReference type="ARBA" id="ARBA00001946"/>
    </source>
</evidence>
<dbReference type="PANTHER" id="PTHR43532">
    <property type="entry name" value="GLUCOSE-1-PHOSPHATE THYMIDYLYLTRANSFERASE"/>
    <property type="match status" value="1"/>
</dbReference>
<gene>
    <name evidence="11" type="ORF">J2W61_003604</name>
</gene>
<evidence type="ECO:0000256" key="4">
    <source>
        <dbReference type="ARBA" id="ARBA00022679"/>
    </source>
</evidence>
<dbReference type="Gene3D" id="3.90.550.10">
    <property type="entry name" value="Spore Coat Polysaccharide Biosynthesis Protein SpsA, Chain A"/>
    <property type="match status" value="1"/>
</dbReference>
<dbReference type="CDD" id="cd02538">
    <property type="entry name" value="G1P_TT_short"/>
    <property type="match status" value="1"/>
</dbReference>
<dbReference type="Proteomes" id="UP001265315">
    <property type="component" value="Unassembled WGS sequence"/>
</dbReference>
<dbReference type="InterPro" id="IPR029044">
    <property type="entry name" value="Nucleotide-diphossugar_trans"/>
</dbReference>
<evidence type="ECO:0000256" key="8">
    <source>
        <dbReference type="ARBA" id="ARBA00049336"/>
    </source>
</evidence>
<dbReference type="AlphaFoldDB" id="A0AAW8LXG7"/>
<keyword evidence="5 9" id="KW-0548">Nucleotidyltransferase</keyword>
<proteinExistence type="inferred from homology"/>
<dbReference type="NCBIfam" id="TIGR01207">
    <property type="entry name" value="rmlA"/>
    <property type="match status" value="1"/>
</dbReference>
<dbReference type="EMBL" id="JAVDSW010000003">
    <property type="protein sequence ID" value="MDR6703732.1"/>
    <property type="molecule type" value="Genomic_DNA"/>
</dbReference>
<dbReference type="GO" id="GO:0008879">
    <property type="term" value="F:glucose-1-phosphate thymidylyltransferase activity"/>
    <property type="evidence" value="ECO:0007669"/>
    <property type="project" value="UniProtKB-EC"/>
</dbReference>
<comment type="catalytic activity">
    <reaction evidence="8 9">
        <text>dTTP + alpha-D-glucose 1-phosphate + H(+) = dTDP-alpha-D-glucose + diphosphate</text>
        <dbReference type="Rhea" id="RHEA:15225"/>
        <dbReference type="ChEBI" id="CHEBI:15378"/>
        <dbReference type="ChEBI" id="CHEBI:33019"/>
        <dbReference type="ChEBI" id="CHEBI:37568"/>
        <dbReference type="ChEBI" id="CHEBI:57477"/>
        <dbReference type="ChEBI" id="CHEBI:58601"/>
        <dbReference type="EC" id="2.7.7.24"/>
    </reaction>
</comment>
<accession>A0AAW8LXG7</accession>
<evidence type="ECO:0000313" key="12">
    <source>
        <dbReference type="Proteomes" id="UP001265315"/>
    </source>
</evidence>
<dbReference type="SUPFAM" id="SSF53448">
    <property type="entry name" value="Nucleotide-diphospho-sugar transferases"/>
    <property type="match status" value="1"/>
</dbReference>
<comment type="cofactor">
    <cofactor evidence="1">
        <name>Mg(2+)</name>
        <dbReference type="ChEBI" id="CHEBI:18420"/>
    </cofactor>
</comment>
<evidence type="ECO:0000256" key="3">
    <source>
        <dbReference type="ARBA" id="ARBA00012461"/>
    </source>
</evidence>
<keyword evidence="4 9" id="KW-0808">Transferase</keyword>
<dbReference type="GO" id="GO:0046872">
    <property type="term" value="F:metal ion binding"/>
    <property type="evidence" value="ECO:0007669"/>
    <property type="project" value="UniProtKB-KW"/>
</dbReference>
<sequence>MQQVGSGLRHKAAELANINARGRYRSCAEQKGNAMKGIILAGGSGTRLHPMTLAVSKQILPVYDKPMIYYPLTTLMLAGIREILIISTPHDMPLFQSLLGDGSKWGLSIEYAVQPSPDGLAQAYMIGADFVAGSPSCLILGDNIYYGHGLPELLQAGTGVSDGATVFAYHVNDPERYGVVDFDSEMRALSIEEKPAKPKSNWAVTGLYFYDADVVDIAANLKPSARGEYEITDVNRTYLERGKLKVSIMGRGYAWLDTGTPDSLLEAGEFVRTLEKRQGFKIACPEEIALSKGFITRSEFSALAENAGKGDYGVYLRKLASS</sequence>
<name>A0AAW8LXG7_AGRTU</name>
<dbReference type="FunFam" id="3.90.550.10:FF:000023">
    <property type="entry name" value="Glucose-1-phosphate thymidylyltransferase"/>
    <property type="match status" value="1"/>
</dbReference>
<evidence type="ECO:0000259" key="10">
    <source>
        <dbReference type="Pfam" id="PF00483"/>
    </source>
</evidence>
<evidence type="ECO:0000256" key="9">
    <source>
        <dbReference type="RuleBase" id="RU003706"/>
    </source>
</evidence>
<dbReference type="Pfam" id="PF00483">
    <property type="entry name" value="NTP_transferase"/>
    <property type="match status" value="1"/>
</dbReference>
<keyword evidence="7 9" id="KW-0460">Magnesium</keyword>
<evidence type="ECO:0000313" key="11">
    <source>
        <dbReference type="EMBL" id="MDR6703732.1"/>
    </source>
</evidence>
<feature type="domain" description="Nucleotidyl transferase" evidence="10">
    <location>
        <begin position="36"/>
        <end position="271"/>
    </location>
</feature>
<organism evidence="11 12">
    <name type="scientific">Agrobacterium tumefaciens</name>
    <dbReference type="NCBI Taxonomy" id="358"/>
    <lineage>
        <taxon>Bacteria</taxon>
        <taxon>Pseudomonadati</taxon>
        <taxon>Pseudomonadota</taxon>
        <taxon>Alphaproteobacteria</taxon>
        <taxon>Hyphomicrobiales</taxon>
        <taxon>Rhizobiaceae</taxon>
        <taxon>Rhizobium/Agrobacterium group</taxon>
        <taxon>Agrobacterium</taxon>
        <taxon>Agrobacterium tumefaciens complex</taxon>
    </lineage>
</organism>
<evidence type="ECO:0000256" key="7">
    <source>
        <dbReference type="ARBA" id="ARBA00022842"/>
    </source>
</evidence>
<dbReference type="EC" id="2.7.7.24" evidence="3 9"/>
<protein>
    <recommendedName>
        <fullName evidence="3 9">Glucose-1-phosphate thymidylyltransferase</fullName>
        <ecNumber evidence="3 9">2.7.7.24</ecNumber>
    </recommendedName>
</protein>
<dbReference type="InterPro" id="IPR005907">
    <property type="entry name" value="G1P_thy_trans_s"/>
</dbReference>
<comment type="similarity">
    <text evidence="2 9">Belongs to the glucose-1-phosphate thymidylyltransferase family.</text>
</comment>
<keyword evidence="6 9" id="KW-0479">Metal-binding</keyword>
<dbReference type="PANTHER" id="PTHR43532:SF1">
    <property type="entry name" value="GLUCOSE-1-PHOSPHATE THYMIDYLYLTRANSFERASE 1"/>
    <property type="match status" value="1"/>
</dbReference>